<protein>
    <submittedName>
        <fullName evidence="1">Uncharacterized protein</fullName>
    </submittedName>
</protein>
<evidence type="ECO:0000313" key="1">
    <source>
        <dbReference type="EMBL" id="KAI3756955.1"/>
    </source>
</evidence>
<proteinExistence type="predicted"/>
<organism evidence="1 2">
    <name type="scientific">Arctium lappa</name>
    <name type="common">Greater burdock</name>
    <name type="synonym">Lappa major</name>
    <dbReference type="NCBI Taxonomy" id="4217"/>
    <lineage>
        <taxon>Eukaryota</taxon>
        <taxon>Viridiplantae</taxon>
        <taxon>Streptophyta</taxon>
        <taxon>Embryophyta</taxon>
        <taxon>Tracheophyta</taxon>
        <taxon>Spermatophyta</taxon>
        <taxon>Magnoliopsida</taxon>
        <taxon>eudicotyledons</taxon>
        <taxon>Gunneridae</taxon>
        <taxon>Pentapetalae</taxon>
        <taxon>asterids</taxon>
        <taxon>campanulids</taxon>
        <taxon>Asterales</taxon>
        <taxon>Asteraceae</taxon>
        <taxon>Carduoideae</taxon>
        <taxon>Cardueae</taxon>
        <taxon>Arctiinae</taxon>
        <taxon>Arctium</taxon>
    </lineage>
</organism>
<evidence type="ECO:0000313" key="2">
    <source>
        <dbReference type="Proteomes" id="UP001055879"/>
    </source>
</evidence>
<gene>
    <name evidence="1" type="ORF">L6452_04487</name>
</gene>
<name>A0ACB9EE37_ARCLA</name>
<reference evidence="1 2" key="2">
    <citation type="journal article" date="2022" name="Mol. Ecol. Resour.">
        <title>The genomes of chicory, endive, great burdock and yacon provide insights into Asteraceae paleo-polyploidization history and plant inulin production.</title>
        <authorList>
            <person name="Fan W."/>
            <person name="Wang S."/>
            <person name="Wang H."/>
            <person name="Wang A."/>
            <person name="Jiang F."/>
            <person name="Liu H."/>
            <person name="Zhao H."/>
            <person name="Xu D."/>
            <person name="Zhang Y."/>
        </authorList>
    </citation>
    <scope>NUCLEOTIDE SEQUENCE [LARGE SCALE GENOMIC DNA]</scope>
    <source>
        <strain evidence="2">cv. Niubang</strain>
    </source>
</reference>
<dbReference type="EMBL" id="CM042048">
    <property type="protein sequence ID" value="KAI3756955.1"/>
    <property type="molecule type" value="Genomic_DNA"/>
</dbReference>
<keyword evidence="2" id="KW-1185">Reference proteome</keyword>
<accession>A0ACB9EE37</accession>
<reference evidence="2" key="1">
    <citation type="journal article" date="2022" name="Mol. Ecol. Resour.">
        <title>The genomes of chicory, endive, great burdock and yacon provide insights into Asteraceae palaeo-polyploidization history and plant inulin production.</title>
        <authorList>
            <person name="Fan W."/>
            <person name="Wang S."/>
            <person name="Wang H."/>
            <person name="Wang A."/>
            <person name="Jiang F."/>
            <person name="Liu H."/>
            <person name="Zhao H."/>
            <person name="Xu D."/>
            <person name="Zhang Y."/>
        </authorList>
    </citation>
    <scope>NUCLEOTIDE SEQUENCE [LARGE SCALE GENOMIC DNA]</scope>
    <source>
        <strain evidence="2">cv. Niubang</strain>
    </source>
</reference>
<comment type="caution">
    <text evidence="1">The sequence shown here is derived from an EMBL/GenBank/DDBJ whole genome shotgun (WGS) entry which is preliminary data.</text>
</comment>
<dbReference type="Proteomes" id="UP001055879">
    <property type="component" value="Linkage Group LG02"/>
</dbReference>
<sequence length="126" mass="14461">MKMNTKMGVLVFDFKASFGFNSRRDEDGVTVTTLDRRRMKLSELGFHRSAKKCREKFENVYKYHRRTKEGRTSKSDKTYRFFDQLQALEASPRGAFPVAPAVKPPPIFMGMSNNPVPVTVPLQTIP</sequence>